<name>A0ABX7BII0_9PROT</name>
<keyword evidence="1" id="KW-0614">Plasmid</keyword>
<dbReference type="NCBIfam" id="TIGR01563">
    <property type="entry name" value="gp16_SPP1"/>
    <property type="match status" value="1"/>
</dbReference>
<evidence type="ECO:0000313" key="2">
    <source>
        <dbReference type="Proteomes" id="UP000595197"/>
    </source>
</evidence>
<accession>A0ABX7BII0</accession>
<keyword evidence="2" id="KW-1185">Reference proteome</keyword>
<reference evidence="1" key="1">
    <citation type="submission" date="2021-02" db="EMBL/GenBank/DDBJ databases">
        <title>Skermanella TT6 skin isolate.</title>
        <authorList>
            <person name="Lee K."/>
            <person name="Ganzorig M."/>
        </authorList>
    </citation>
    <scope>NUCLEOTIDE SEQUENCE</scope>
    <source>
        <strain evidence="1">TT6</strain>
    </source>
</reference>
<dbReference type="EMBL" id="CP067422">
    <property type="protein sequence ID" value="QQP93561.1"/>
    <property type="molecule type" value="Genomic_DNA"/>
</dbReference>
<organism evidence="1 2">
    <name type="scientific">Skermanella cutis</name>
    <dbReference type="NCBI Taxonomy" id="2775420"/>
    <lineage>
        <taxon>Bacteria</taxon>
        <taxon>Pseudomonadati</taxon>
        <taxon>Pseudomonadota</taxon>
        <taxon>Alphaproteobacteria</taxon>
        <taxon>Rhodospirillales</taxon>
        <taxon>Azospirillaceae</taxon>
        <taxon>Skermanella</taxon>
    </lineage>
</organism>
<proteinExistence type="predicted"/>
<dbReference type="RefSeq" id="WP_201083210.1">
    <property type="nucleotide sequence ID" value="NZ_CP067422.1"/>
</dbReference>
<dbReference type="Gene3D" id="2.40.10.270">
    <property type="entry name" value="Bacteriophage SPP1 head-tail adaptor protein"/>
    <property type="match status" value="1"/>
</dbReference>
<dbReference type="Proteomes" id="UP000595197">
    <property type="component" value="Plasmid pTT6-2"/>
</dbReference>
<dbReference type="InterPro" id="IPR038666">
    <property type="entry name" value="SSP1_head-tail_sf"/>
</dbReference>
<gene>
    <name evidence="1" type="ORF">IGS68_33615</name>
</gene>
<protein>
    <submittedName>
        <fullName evidence="1">Phage head closure protein</fullName>
    </submittedName>
</protein>
<dbReference type="InterPro" id="IPR008767">
    <property type="entry name" value="Phage_SPP1_head-tail_adaptor"/>
</dbReference>
<geneLocation type="plasmid" evidence="1 2">
    <name>pTT6-2</name>
</geneLocation>
<dbReference type="Pfam" id="PF05521">
    <property type="entry name" value="Phage_HCP"/>
    <property type="match status" value="1"/>
</dbReference>
<evidence type="ECO:0000313" key="1">
    <source>
        <dbReference type="EMBL" id="QQP93561.1"/>
    </source>
</evidence>
<sequence length="113" mass="12479">MARQIQPGNLSERVLLQAEVHTPDGGGGYTVAWTTVTPLWAEVIAQTGKAGEVVHAEQTQPRDRYRITIRNRRGITVDNRLVWRGLVMNITDAADPGPRSAFRVIEVEYGGPT</sequence>